<dbReference type="InterPro" id="IPR001611">
    <property type="entry name" value="Leu-rich_rpt"/>
</dbReference>
<evidence type="ECO:0000256" key="1">
    <source>
        <dbReference type="ARBA" id="ARBA00004167"/>
    </source>
</evidence>
<dbReference type="Proteomes" id="UP001634394">
    <property type="component" value="Unassembled WGS sequence"/>
</dbReference>
<keyword evidence="4 8" id="KW-0732">Signal</keyword>
<sequence length="750" mass="87059">MFEPYGEIIFLLVFILVPIVTANSDRSMSCECNADHETVTLRCRRTNPDTLPLNTRVLNITGLEYEHLTQPHFNHARWASVTKLYLRGGSVNSVFDNTFWNVRNLTHLQISFPDVYYISFDAFSRLTKLRSLDLSRNYYISFYEGANSLNVTEFTNNLDELNLQLLVSSWTQRQLNETFCIPLKRSSIKRMELSHSNVRNIDPTALSLLKTSLEELHMVDVDLSFVFYSDMFCGKFDCIQQESSDTSFSPMKSVESFESISNAVSYYNCLFPLFQANNLRMNNIMLETIITKENVTYKSLNCNRDVKGRFELKNNRIRVLDIKFDPNMPMYREVDLSNNGLEYLSLNATSHFTILNWISLTQNNLGAMENYTEFVDLFAHNLDLTSIDLSFNNLKRLPIDFFVNNRKLNTIIISNNLLSSQLFRIEHLNKLEYFDISNNNILFLDSNLLRTFESMKFEMVSNHSHLRQFSINLAGNTFKCECDTKSFIQWILTTQVTLVHRESYICEMKKNVIKINDNSPKDIEQICDRSKIILMTSLITLFSAGILVIIGIILIGSYRRCLNLRHIKFLIEKYRKEDPPNTHLVFLSFCSSDRDFVYRYIIDELKDTLSARLDASKDDIVCIGDIHFEPGRYILDEIIRCTQNSCVVLLVVSEAFCKSHYCDFEALCAELEKKPIILMFLEDVDPKCMSKIMYKHFQRYTRVKWPRNGDEFELVPSWAKVCDSICTLAGANARFANKDSIVEQTPLTTI</sequence>
<evidence type="ECO:0000256" key="8">
    <source>
        <dbReference type="SAM" id="SignalP"/>
    </source>
</evidence>
<dbReference type="Pfam" id="PF13855">
    <property type="entry name" value="LRR_8"/>
    <property type="match status" value="1"/>
</dbReference>
<gene>
    <name evidence="10" type="ORF">ACJMK2_020817</name>
</gene>
<dbReference type="EMBL" id="JBJQND010000017">
    <property type="protein sequence ID" value="KAL3842834.1"/>
    <property type="molecule type" value="Genomic_DNA"/>
</dbReference>
<reference evidence="10 11" key="1">
    <citation type="submission" date="2024-11" db="EMBL/GenBank/DDBJ databases">
        <title>Chromosome-level genome assembly of the freshwater bivalve Anodonta woodiana.</title>
        <authorList>
            <person name="Chen X."/>
        </authorList>
    </citation>
    <scope>NUCLEOTIDE SEQUENCE [LARGE SCALE GENOMIC DNA]</scope>
    <source>
        <strain evidence="10">MN2024</strain>
        <tissue evidence="10">Gills</tissue>
    </source>
</reference>
<dbReference type="SMART" id="SM00255">
    <property type="entry name" value="TIR"/>
    <property type="match status" value="1"/>
</dbReference>
<dbReference type="GO" id="GO:0016020">
    <property type="term" value="C:membrane"/>
    <property type="evidence" value="ECO:0007669"/>
    <property type="project" value="UniProtKB-SubCell"/>
</dbReference>
<dbReference type="PROSITE" id="PS50104">
    <property type="entry name" value="TIR"/>
    <property type="match status" value="1"/>
</dbReference>
<keyword evidence="6 7" id="KW-0472">Membrane</keyword>
<evidence type="ECO:0000256" key="3">
    <source>
        <dbReference type="ARBA" id="ARBA00022692"/>
    </source>
</evidence>
<name>A0ABD3U075_SINWO</name>
<evidence type="ECO:0000256" key="6">
    <source>
        <dbReference type="ARBA" id="ARBA00023136"/>
    </source>
</evidence>
<dbReference type="AlphaFoldDB" id="A0ABD3U075"/>
<proteinExistence type="inferred from homology"/>
<evidence type="ECO:0000256" key="7">
    <source>
        <dbReference type="SAM" id="Phobius"/>
    </source>
</evidence>
<dbReference type="PANTHER" id="PTHR24365">
    <property type="entry name" value="TOLL-LIKE RECEPTOR"/>
    <property type="match status" value="1"/>
</dbReference>
<keyword evidence="5 7" id="KW-1133">Transmembrane helix</keyword>
<evidence type="ECO:0000313" key="11">
    <source>
        <dbReference type="Proteomes" id="UP001634394"/>
    </source>
</evidence>
<dbReference type="Gene3D" id="3.40.50.10140">
    <property type="entry name" value="Toll/interleukin-1 receptor homology (TIR) domain"/>
    <property type="match status" value="1"/>
</dbReference>
<dbReference type="Gene3D" id="3.80.10.10">
    <property type="entry name" value="Ribonuclease Inhibitor"/>
    <property type="match status" value="2"/>
</dbReference>
<feature type="transmembrane region" description="Helical" evidence="7">
    <location>
        <begin position="532"/>
        <end position="558"/>
    </location>
</feature>
<feature type="signal peptide" evidence="8">
    <location>
        <begin position="1"/>
        <end position="22"/>
    </location>
</feature>
<dbReference type="InterPro" id="IPR035897">
    <property type="entry name" value="Toll_tir_struct_dom_sf"/>
</dbReference>
<feature type="chain" id="PRO_5044792467" description="TIR domain-containing protein" evidence="8">
    <location>
        <begin position="23"/>
        <end position="750"/>
    </location>
</feature>
<dbReference type="Pfam" id="PF13676">
    <property type="entry name" value="TIR_2"/>
    <property type="match status" value="1"/>
</dbReference>
<accession>A0ABD3U075</accession>
<comment type="similarity">
    <text evidence="2">Belongs to the Toll-like receptor family.</text>
</comment>
<dbReference type="InterPro" id="IPR000157">
    <property type="entry name" value="TIR_dom"/>
</dbReference>
<keyword evidence="3 7" id="KW-0812">Transmembrane</keyword>
<dbReference type="SUPFAM" id="SSF52058">
    <property type="entry name" value="L domain-like"/>
    <property type="match status" value="2"/>
</dbReference>
<evidence type="ECO:0000256" key="2">
    <source>
        <dbReference type="ARBA" id="ARBA00009634"/>
    </source>
</evidence>
<comment type="caution">
    <text evidence="10">The sequence shown here is derived from an EMBL/GenBank/DDBJ whole genome shotgun (WGS) entry which is preliminary data.</text>
</comment>
<dbReference type="PANTHER" id="PTHR24365:SF541">
    <property type="entry name" value="PROTEIN TOLL-RELATED"/>
    <property type="match status" value="1"/>
</dbReference>
<evidence type="ECO:0000313" key="10">
    <source>
        <dbReference type="EMBL" id="KAL3842834.1"/>
    </source>
</evidence>
<organism evidence="10 11">
    <name type="scientific">Sinanodonta woodiana</name>
    <name type="common">Chinese pond mussel</name>
    <name type="synonym">Anodonta woodiana</name>
    <dbReference type="NCBI Taxonomy" id="1069815"/>
    <lineage>
        <taxon>Eukaryota</taxon>
        <taxon>Metazoa</taxon>
        <taxon>Spiralia</taxon>
        <taxon>Lophotrochozoa</taxon>
        <taxon>Mollusca</taxon>
        <taxon>Bivalvia</taxon>
        <taxon>Autobranchia</taxon>
        <taxon>Heteroconchia</taxon>
        <taxon>Palaeoheterodonta</taxon>
        <taxon>Unionida</taxon>
        <taxon>Unionoidea</taxon>
        <taxon>Unionidae</taxon>
        <taxon>Unioninae</taxon>
        <taxon>Sinanodonta</taxon>
    </lineage>
</organism>
<dbReference type="InterPro" id="IPR032675">
    <property type="entry name" value="LRR_dom_sf"/>
</dbReference>
<feature type="domain" description="TIR" evidence="9">
    <location>
        <begin position="581"/>
        <end position="723"/>
    </location>
</feature>
<evidence type="ECO:0000256" key="5">
    <source>
        <dbReference type="ARBA" id="ARBA00022989"/>
    </source>
</evidence>
<protein>
    <recommendedName>
        <fullName evidence="9">TIR domain-containing protein</fullName>
    </recommendedName>
</protein>
<evidence type="ECO:0000256" key="4">
    <source>
        <dbReference type="ARBA" id="ARBA00022729"/>
    </source>
</evidence>
<dbReference type="SUPFAM" id="SSF52200">
    <property type="entry name" value="Toll/Interleukin receptor TIR domain"/>
    <property type="match status" value="1"/>
</dbReference>
<evidence type="ECO:0000259" key="9">
    <source>
        <dbReference type="PROSITE" id="PS50104"/>
    </source>
</evidence>
<comment type="subcellular location">
    <subcellularLocation>
        <location evidence="1">Membrane</location>
        <topology evidence="1">Single-pass membrane protein</topology>
    </subcellularLocation>
</comment>
<keyword evidence="11" id="KW-1185">Reference proteome</keyword>